<feature type="compositionally biased region" description="Pro residues" evidence="1">
    <location>
        <begin position="90"/>
        <end position="108"/>
    </location>
</feature>
<feature type="compositionally biased region" description="Acidic residues" evidence="1">
    <location>
        <begin position="70"/>
        <end position="82"/>
    </location>
</feature>
<accession>A0ABP9PP82</accession>
<comment type="caution">
    <text evidence="3">The sequence shown here is derived from an EMBL/GenBank/DDBJ whole genome shotgun (WGS) entry which is preliminary data.</text>
</comment>
<gene>
    <name evidence="3" type="ORF">GCM10023340_25700</name>
</gene>
<proteinExistence type="predicted"/>
<reference evidence="4" key="1">
    <citation type="journal article" date="2019" name="Int. J. Syst. Evol. Microbiol.">
        <title>The Global Catalogue of Microorganisms (GCM) 10K type strain sequencing project: providing services to taxonomists for standard genome sequencing and annotation.</title>
        <authorList>
            <consortium name="The Broad Institute Genomics Platform"/>
            <consortium name="The Broad Institute Genome Sequencing Center for Infectious Disease"/>
            <person name="Wu L."/>
            <person name="Ma J."/>
        </authorList>
    </citation>
    <scope>NUCLEOTIDE SEQUENCE [LARGE SCALE GENOMIC DNA]</scope>
    <source>
        <strain evidence="4">JCM 18459</strain>
    </source>
</reference>
<evidence type="ECO:0000256" key="2">
    <source>
        <dbReference type="SAM" id="SignalP"/>
    </source>
</evidence>
<evidence type="ECO:0000256" key="1">
    <source>
        <dbReference type="SAM" id="MobiDB-lite"/>
    </source>
</evidence>
<organism evidence="3 4">
    <name type="scientific">Nocardioides marinquilinus</name>
    <dbReference type="NCBI Taxonomy" id="1210400"/>
    <lineage>
        <taxon>Bacteria</taxon>
        <taxon>Bacillati</taxon>
        <taxon>Actinomycetota</taxon>
        <taxon>Actinomycetes</taxon>
        <taxon>Propionibacteriales</taxon>
        <taxon>Nocardioidaceae</taxon>
        <taxon>Nocardioides</taxon>
    </lineage>
</organism>
<keyword evidence="4" id="KW-1185">Reference proteome</keyword>
<evidence type="ECO:0000313" key="3">
    <source>
        <dbReference type="EMBL" id="GAA5149802.1"/>
    </source>
</evidence>
<dbReference type="EMBL" id="BAABKG010000003">
    <property type="protein sequence ID" value="GAA5149802.1"/>
    <property type="molecule type" value="Genomic_DNA"/>
</dbReference>
<feature type="signal peptide" evidence="2">
    <location>
        <begin position="1"/>
        <end position="23"/>
    </location>
</feature>
<feature type="region of interest" description="Disordered" evidence="1">
    <location>
        <begin position="20"/>
        <end position="112"/>
    </location>
</feature>
<feature type="chain" id="PRO_5046185516" evidence="2">
    <location>
        <begin position="24"/>
        <end position="247"/>
    </location>
</feature>
<dbReference type="Proteomes" id="UP001500221">
    <property type="component" value="Unassembled WGS sequence"/>
</dbReference>
<evidence type="ECO:0000313" key="4">
    <source>
        <dbReference type="Proteomes" id="UP001500221"/>
    </source>
</evidence>
<name>A0ABP9PP82_9ACTN</name>
<keyword evidence="2" id="KW-0732">Signal</keyword>
<protein>
    <submittedName>
        <fullName evidence="3">Uncharacterized protein</fullName>
    </submittedName>
</protein>
<sequence>MRRRLAALAVPICVLALSLSACGDDDEPTDASGTPTGETSTAPTTESTEATDATEPTAPSEPTESVSESESTEPTEATDETPEPTTAVPPSDPPTAPPSDPPAPPADPDAPATTYAEAEQRLDDLGQEPVDLDRFETPTGIYCLLSSDFLTGCELAGGGVPDPAVCGNDGPSQNVGRIEFGGGDPEPVCNSDTIREPGAKRLPLDSVARSSTSGITCLAQRVGVTCIDPGRTQGFFLGPDEYHVFSA</sequence>
<dbReference type="PROSITE" id="PS51257">
    <property type="entry name" value="PROKAR_LIPOPROTEIN"/>
    <property type="match status" value="1"/>
</dbReference>
<feature type="compositionally biased region" description="Low complexity" evidence="1">
    <location>
        <begin position="31"/>
        <end position="69"/>
    </location>
</feature>